<evidence type="ECO:0000313" key="1">
    <source>
        <dbReference type="EMBL" id="MCI49669.1"/>
    </source>
</evidence>
<comment type="caution">
    <text evidence="1">The sequence shown here is derived from an EMBL/GenBank/DDBJ whole genome shotgun (WGS) entry which is preliminary data.</text>
</comment>
<keyword evidence="1" id="KW-0328">Glycosyltransferase</keyword>
<dbReference type="GO" id="GO:0016757">
    <property type="term" value="F:glycosyltransferase activity"/>
    <property type="evidence" value="ECO:0007669"/>
    <property type="project" value="UniProtKB-KW"/>
</dbReference>
<sequence length="91" mass="10384">CIVSDLGYPGTVDAATKLGIPRIVYSPASVISRCAELLFEQHTAHTEVESDYDKFTIVGLPHKLEMIRSQLPYWMRKPTMFGMIMKVNYEF</sequence>
<evidence type="ECO:0000313" key="2">
    <source>
        <dbReference type="Proteomes" id="UP000265520"/>
    </source>
</evidence>
<dbReference type="EMBL" id="LXQA010404744">
    <property type="protein sequence ID" value="MCI49669.1"/>
    <property type="molecule type" value="Genomic_DNA"/>
</dbReference>
<protein>
    <submittedName>
        <fullName evidence="1">Soyasapogenol B glucuronide galactosyltransferase-like</fullName>
    </submittedName>
</protein>
<reference evidence="1 2" key="1">
    <citation type="journal article" date="2018" name="Front. Plant Sci.">
        <title>Red Clover (Trifolium pratense) and Zigzag Clover (T. medium) - A Picture of Genomic Similarities and Differences.</title>
        <authorList>
            <person name="Dluhosova J."/>
            <person name="Istvanek J."/>
            <person name="Nedelnik J."/>
            <person name="Repkova J."/>
        </authorList>
    </citation>
    <scope>NUCLEOTIDE SEQUENCE [LARGE SCALE GENOMIC DNA]</scope>
    <source>
        <strain evidence="2">cv. 10/8</strain>
        <tissue evidence="1">Leaf</tissue>
    </source>
</reference>
<organism evidence="1 2">
    <name type="scientific">Trifolium medium</name>
    <dbReference type="NCBI Taxonomy" id="97028"/>
    <lineage>
        <taxon>Eukaryota</taxon>
        <taxon>Viridiplantae</taxon>
        <taxon>Streptophyta</taxon>
        <taxon>Embryophyta</taxon>
        <taxon>Tracheophyta</taxon>
        <taxon>Spermatophyta</taxon>
        <taxon>Magnoliopsida</taxon>
        <taxon>eudicotyledons</taxon>
        <taxon>Gunneridae</taxon>
        <taxon>Pentapetalae</taxon>
        <taxon>rosids</taxon>
        <taxon>fabids</taxon>
        <taxon>Fabales</taxon>
        <taxon>Fabaceae</taxon>
        <taxon>Papilionoideae</taxon>
        <taxon>50 kb inversion clade</taxon>
        <taxon>NPAAA clade</taxon>
        <taxon>Hologalegina</taxon>
        <taxon>IRL clade</taxon>
        <taxon>Trifolieae</taxon>
        <taxon>Trifolium</taxon>
    </lineage>
</organism>
<proteinExistence type="predicted"/>
<name>A0A392SLY1_9FABA</name>
<dbReference type="AlphaFoldDB" id="A0A392SLY1"/>
<accession>A0A392SLY1</accession>
<dbReference type="SUPFAM" id="SSF53756">
    <property type="entry name" value="UDP-Glycosyltransferase/glycogen phosphorylase"/>
    <property type="match status" value="1"/>
</dbReference>
<dbReference type="Gene3D" id="3.40.50.2000">
    <property type="entry name" value="Glycogen Phosphorylase B"/>
    <property type="match status" value="1"/>
</dbReference>
<keyword evidence="2" id="KW-1185">Reference proteome</keyword>
<feature type="non-terminal residue" evidence="1">
    <location>
        <position position="1"/>
    </location>
</feature>
<dbReference type="Proteomes" id="UP000265520">
    <property type="component" value="Unassembled WGS sequence"/>
</dbReference>
<keyword evidence="1" id="KW-0808">Transferase</keyword>